<evidence type="ECO:0000313" key="3">
    <source>
        <dbReference type="Proteomes" id="UP000813461"/>
    </source>
</evidence>
<name>A0A8K0RAU1_9PLEO</name>
<evidence type="ECO:0000256" key="1">
    <source>
        <dbReference type="SAM" id="MobiDB-lite"/>
    </source>
</evidence>
<feature type="compositionally biased region" description="Acidic residues" evidence="1">
    <location>
        <begin position="283"/>
        <end position="293"/>
    </location>
</feature>
<accession>A0A8K0RAU1</accession>
<protein>
    <submittedName>
        <fullName evidence="2">Uncharacterized protein</fullName>
    </submittedName>
</protein>
<dbReference type="AlphaFoldDB" id="A0A8K0RAU1"/>
<gene>
    <name evidence="2" type="ORF">FB567DRAFT_590847</name>
</gene>
<dbReference type="EMBL" id="JAGMVJ010000007">
    <property type="protein sequence ID" value="KAH7088728.1"/>
    <property type="molecule type" value="Genomic_DNA"/>
</dbReference>
<feature type="compositionally biased region" description="Pro residues" evidence="1">
    <location>
        <begin position="347"/>
        <end position="358"/>
    </location>
</feature>
<feature type="compositionally biased region" description="Polar residues" evidence="1">
    <location>
        <begin position="300"/>
        <end position="324"/>
    </location>
</feature>
<evidence type="ECO:0000313" key="2">
    <source>
        <dbReference type="EMBL" id="KAH7088728.1"/>
    </source>
</evidence>
<proteinExistence type="predicted"/>
<dbReference type="Proteomes" id="UP000813461">
    <property type="component" value="Unassembled WGS sequence"/>
</dbReference>
<comment type="caution">
    <text evidence="2">The sequence shown here is derived from an EMBL/GenBank/DDBJ whole genome shotgun (WGS) entry which is preliminary data.</text>
</comment>
<reference evidence="2" key="1">
    <citation type="journal article" date="2021" name="Nat. Commun.">
        <title>Genetic determinants of endophytism in the Arabidopsis root mycobiome.</title>
        <authorList>
            <person name="Mesny F."/>
            <person name="Miyauchi S."/>
            <person name="Thiergart T."/>
            <person name="Pickel B."/>
            <person name="Atanasova L."/>
            <person name="Karlsson M."/>
            <person name="Huettel B."/>
            <person name="Barry K.W."/>
            <person name="Haridas S."/>
            <person name="Chen C."/>
            <person name="Bauer D."/>
            <person name="Andreopoulos W."/>
            <person name="Pangilinan J."/>
            <person name="LaButti K."/>
            <person name="Riley R."/>
            <person name="Lipzen A."/>
            <person name="Clum A."/>
            <person name="Drula E."/>
            <person name="Henrissat B."/>
            <person name="Kohler A."/>
            <person name="Grigoriev I.V."/>
            <person name="Martin F.M."/>
            <person name="Hacquard S."/>
        </authorList>
    </citation>
    <scope>NUCLEOTIDE SEQUENCE</scope>
    <source>
        <strain evidence="2">MPI-SDFR-AT-0120</strain>
    </source>
</reference>
<organism evidence="2 3">
    <name type="scientific">Paraphoma chrysanthemicola</name>
    <dbReference type="NCBI Taxonomy" id="798071"/>
    <lineage>
        <taxon>Eukaryota</taxon>
        <taxon>Fungi</taxon>
        <taxon>Dikarya</taxon>
        <taxon>Ascomycota</taxon>
        <taxon>Pezizomycotina</taxon>
        <taxon>Dothideomycetes</taxon>
        <taxon>Pleosporomycetidae</taxon>
        <taxon>Pleosporales</taxon>
        <taxon>Pleosporineae</taxon>
        <taxon>Phaeosphaeriaceae</taxon>
        <taxon>Paraphoma</taxon>
    </lineage>
</organism>
<feature type="region of interest" description="Disordered" evidence="1">
    <location>
        <begin position="283"/>
        <end position="359"/>
    </location>
</feature>
<keyword evidence="3" id="KW-1185">Reference proteome</keyword>
<dbReference type="OrthoDB" id="10494955at2759"/>
<sequence length="436" mass="49443">MPHTHSSLRAQFLQQARFIASEVTPETDHHDIAQVDRVREILLMAIRLIDDRISSPYQIEKFVDERIEEIQEEMRPFVPDPFAAEPPASEPEQSRLPPYFFSGVVAVIHNARRVNEASQAVALQATPPRLPLLAIDSASSSSIITLEDPESPSYGRDRVASIRARLRAGPPLTRSYHWMHIHTRLQNMLDEHITAHTHQYRGLDYHETIGCLEDALETAGTRPGDLSPSRFMEWVEMDLESFKRVEDRRRDFLEASQDDEGRPDNEDQQEDVFGELTDFEDADEDLEDEDSDTSADSLQQKRASTVQTTRPLSPATTDVATTLGNWHDPDLTTRRKFTSPQTSITKPNPPVTPSPPHPRAQLRSYTFLPIKHDGSPMRATPPTMRRFYRRTVEHTLEGLLNSTTSPELRDLVHAYWAHVEAQVPRPTANDSGAGDL</sequence>